<proteinExistence type="predicted"/>
<feature type="compositionally biased region" description="Basic and acidic residues" evidence="1">
    <location>
        <begin position="47"/>
        <end position="65"/>
    </location>
</feature>
<dbReference type="Proteomes" id="UP000294847">
    <property type="component" value="Chromosome 1"/>
</dbReference>
<sequence length="88" mass="9622">MCNSGIMASDERVGNTDKQTGCAIGSSKELWLSEQGRKMRVCMAPRETSRVRAGRETEDGGEHSPRFPPSEAAGCFFAFISRCTVLSF</sequence>
<accession>A0A4P7MX80</accession>
<protein>
    <submittedName>
        <fullName evidence="2">Uncharacterized protein</fullName>
    </submittedName>
</protein>
<evidence type="ECO:0000256" key="1">
    <source>
        <dbReference type="SAM" id="MobiDB-lite"/>
    </source>
</evidence>
<dbReference type="EMBL" id="CP034204">
    <property type="protein sequence ID" value="QBZ54553.1"/>
    <property type="molecule type" value="Genomic_DNA"/>
</dbReference>
<evidence type="ECO:0000313" key="3">
    <source>
        <dbReference type="Proteomes" id="UP000294847"/>
    </source>
</evidence>
<name>A0A4P7MX80_PYROR</name>
<reference evidence="2 3" key="1">
    <citation type="journal article" date="2019" name="Mol. Biol. Evol.">
        <title>Blast fungal genomes show frequent chromosomal changes, gene gains and losses, and effector gene turnover.</title>
        <authorList>
            <person name="Gomez Luciano L.B."/>
            <person name="Jason Tsai I."/>
            <person name="Chuma I."/>
            <person name="Tosa Y."/>
            <person name="Chen Y.H."/>
            <person name="Li J.Y."/>
            <person name="Li M.Y."/>
            <person name="Jade Lu M.Y."/>
            <person name="Nakayashiki H."/>
            <person name="Li W.H."/>
        </authorList>
    </citation>
    <scope>NUCLEOTIDE SEQUENCE [LARGE SCALE GENOMIC DNA]</scope>
    <source>
        <strain evidence="2">MZ5-1-6</strain>
    </source>
</reference>
<dbReference type="AlphaFoldDB" id="A0A4P7MX80"/>
<feature type="region of interest" description="Disordered" evidence="1">
    <location>
        <begin position="44"/>
        <end position="66"/>
    </location>
</feature>
<gene>
    <name evidence="2" type="ORF">PoMZ_10253</name>
</gene>
<organism evidence="2 3">
    <name type="scientific">Pyricularia oryzae</name>
    <name type="common">Rice blast fungus</name>
    <name type="synonym">Magnaporthe oryzae</name>
    <dbReference type="NCBI Taxonomy" id="318829"/>
    <lineage>
        <taxon>Eukaryota</taxon>
        <taxon>Fungi</taxon>
        <taxon>Dikarya</taxon>
        <taxon>Ascomycota</taxon>
        <taxon>Pezizomycotina</taxon>
        <taxon>Sordariomycetes</taxon>
        <taxon>Sordariomycetidae</taxon>
        <taxon>Magnaporthales</taxon>
        <taxon>Pyriculariaceae</taxon>
        <taxon>Pyricularia</taxon>
    </lineage>
</organism>
<evidence type="ECO:0000313" key="2">
    <source>
        <dbReference type="EMBL" id="QBZ54553.1"/>
    </source>
</evidence>
<feature type="region of interest" description="Disordered" evidence="1">
    <location>
        <begin position="1"/>
        <end position="20"/>
    </location>
</feature>